<dbReference type="Pfam" id="PF09751">
    <property type="entry name" value="Es2"/>
    <property type="match status" value="2"/>
</dbReference>
<dbReference type="FunCoup" id="I1CM51">
    <property type="interactions" value="101"/>
</dbReference>
<dbReference type="GO" id="GO:0071013">
    <property type="term" value="C:catalytic step 2 spliceosome"/>
    <property type="evidence" value="ECO:0007669"/>
    <property type="project" value="TreeGrafter"/>
</dbReference>
<dbReference type="OrthoDB" id="19679at2759"/>
<dbReference type="eggNOG" id="KOG2627">
    <property type="taxonomic scope" value="Eukaryota"/>
</dbReference>
<evidence type="ECO:0000256" key="1">
    <source>
        <dbReference type="ARBA" id="ARBA00004123"/>
    </source>
</evidence>
<dbReference type="InParanoid" id="I1CM51"/>
<dbReference type="PANTHER" id="PTHR12940">
    <property type="entry name" value="ES-2 PROTEIN - RELATED"/>
    <property type="match status" value="1"/>
</dbReference>
<dbReference type="GeneID" id="93621207"/>
<dbReference type="PANTHER" id="PTHR12940:SF0">
    <property type="entry name" value="SPLICING FACTOR ESS-2 HOMOLOG"/>
    <property type="match status" value="1"/>
</dbReference>
<keyword evidence="6" id="KW-1185">Reference proteome</keyword>
<protein>
    <submittedName>
        <fullName evidence="5">Uncharacterized protein</fullName>
    </submittedName>
</protein>
<organism evidence="5 6">
    <name type="scientific">Rhizopus delemar (strain RA 99-880 / ATCC MYA-4621 / FGSC 9543 / NRRL 43880)</name>
    <name type="common">Mucormycosis agent</name>
    <name type="synonym">Rhizopus arrhizus var. delemar</name>
    <dbReference type="NCBI Taxonomy" id="246409"/>
    <lineage>
        <taxon>Eukaryota</taxon>
        <taxon>Fungi</taxon>
        <taxon>Fungi incertae sedis</taxon>
        <taxon>Mucoromycota</taxon>
        <taxon>Mucoromycotina</taxon>
        <taxon>Mucoromycetes</taxon>
        <taxon>Mucorales</taxon>
        <taxon>Mucorineae</taxon>
        <taxon>Rhizopodaceae</taxon>
        <taxon>Rhizopus</taxon>
    </lineage>
</organism>
<reference evidence="5 6" key="1">
    <citation type="journal article" date="2009" name="PLoS Genet.">
        <title>Genomic analysis of the basal lineage fungus Rhizopus oryzae reveals a whole-genome duplication.</title>
        <authorList>
            <person name="Ma L.-J."/>
            <person name="Ibrahim A.S."/>
            <person name="Skory C."/>
            <person name="Grabherr M.G."/>
            <person name="Burger G."/>
            <person name="Butler M."/>
            <person name="Elias M."/>
            <person name="Idnurm A."/>
            <person name="Lang B.F."/>
            <person name="Sone T."/>
            <person name="Abe A."/>
            <person name="Calvo S.E."/>
            <person name="Corrochano L.M."/>
            <person name="Engels R."/>
            <person name="Fu J."/>
            <person name="Hansberg W."/>
            <person name="Kim J.-M."/>
            <person name="Kodira C.D."/>
            <person name="Koehrsen M.J."/>
            <person name="Liu B."/>
            <person name="Miranda-Saavedra D."/>
            <person name="O'Leary S."/>
            <person name="Ortiz-Castellanos L."/>
            <person name="Poulter R."/>
            <person name="Rodriguez-Romero J."/>
            <person name="Ruiz-Herrera J."/>
            <person name="Shen Y.-Q."/>
            <person name="Zeng Q."/>
            <person name="Galagan J."/>
            <person name="Birren B.W."/>
            <person name="Cuomo C.A."/>
            <person name="Wickes B.L."/>
        </authorList>
    </citation>
    <scope>NUCLEOTIDE SEQUENCE [LARGE SCALE GENOMIC DNA]</scope>
    <source>
        <strain evidence="6">RA 99-880 / ATCC MYA-4621 / FGSC 9543 / NRRL 43880</strain>
    </source>
</reference>
<feature type="region of interest" description="Disordered" evidence="4">
    <location>
        <begin position="338"/>
        <end position="376"/>
    </location>
</feature>
<accession>I1CM51</accession>
<dbReference type="OMA" id="AQNDYLD"/>
<dbReference type="Proteomes" id="UP000009138">
    <property type="component" value="Unassembled WGS sequence"/>
</dbReference>
<dbReference type="EMBL" id="CH476744">
    <property type="protein sequence ID" value="EIE89531.1"/>
    <property type="molecule type" value="Genomic_DNA"/>
</dbReference>
<comment type="similarity">
    <text evidence="2">Belongs to the ESS2 family.</text>
</comment>
<evidence type="ECO:0000313" key="5">
    <source>
        <dbReference type="EMBL" id="EIE89531.1"/>
    </source>
</evidence>
<keyword evidence="3" id="KW-0539">Nucleus</keyword>
<sequence>MSTPVILDEDTYTEAISFIIERDFFPNLAKMKAQQNYMEAQQSGTLSDFQNNSDQSVNYYFEQEPELRDRVNLDLSLDQFQTLYTSEDNASFTDILEKANQKAKEKNKWFFDKESNQLRITGGSETVQLIEGPMGWKYKARNALMYYPEGKSETWIKENDARGQPRAIAHGNTDLVTLPQENKDNSLKAPLDIAAAKGNLTPWTQLNIHDQHATSDASPSLRGYQLVESTPRLSPSRVGTPEMTWGSIEGTPMLIEGSATPGPRFSLPKISRREELGMKLSERASRAYRKKTNERNTKGTPRTGAGLLSPAAQHLLRKSQNSPHLQKNAFGNALRSAYSSSPLRAGSSVRRPGATPTPVPLFRAGATPLGKELKKQ</sequence>
<evidence type="ECO:0000256" key="4">
    <source>
        <dbReference type="SAM" id="MobiDB-lite"/>
    </source>
</evidence>
<evidence type="ECO:0000313" key="6">
    <source>
        <dbReference type="Proteomes" id="UP000009138"/>
    </source>
</evidence>
<dbReference type="STRING" id="246409.I1CM51"/>
<feature type="region of interest" description="Disordered" evidence="4">
    <location>
        <begin position="285"/>
        <end position="307"/>
    </location>
</feature>
<comment type="subcellular location">
    <subcellularLocation>
        <location evidence="1">Nucleus</location>
    </subcellularLocation>
</comment>
<name>I1CM51_RHIO9</name>
<feature type="compositionally biased region" description="Basic and acidic residues" evidence="4">
    <location>
        <begin position="285"/>
        <end position="297"/>
    </location>
</feature>
<evidence type="ECO:0000256" key="3">
    <source>
        <dbReference type="ARBA" id="ARBA00023242"/>
    </source>
</evidence>
<gene>
    <name evidence="5" type="ORF">RO3G_14242</name>
</gene>
<dbReference type="VEuPathDB" id="FungiDB:RO3G_14242"/>
<dbReference type="RefSeq" id="XP_067524927.1">
    <property type="nucleotide sequence ID" value="XM_067668826.1"/>
</dbReference>
<evidence type="ECO:0000256" key="2">
    <source>
        <dbReference type="ARBA" id="ARBA00009072"/>
    </source>
</evidence>
<dbReference type="AlphaFoldDB" id="I1CM51"/>
<dbReference type="InterPro" id="IPR019148">
    <property type="entry name" value="Nuclear_protein_DGCR14_ESS-2"/>
</dbReference>
<proteinExistence type="inferred from homology"/>